<gene>
    <name evidence="2" type="ordered locus">Metbo_2174</name>
</gene>
<dbReference type="AlphaFoldDB" id="F0TCC2"/>
<feature type="transmembrane region" description="Helical" evidence="1">
    <location>
        <begin position="36"/>
        <end position="59"/>
    </location>
</feature>
<dbReference type="HOGENOM" id="CLU_200893_1_0_2"/>
<reference evidence="3" key="1">
    <citation type="submission" date="2011-02" db="EMBL/GenBank/DDBJ databases">
        <title>Complete sequence of Methanobacterium sp. AL-21.</title>
        <authorList>
            <consortium name="US DOE Joint Genome Institute"/>
            <person name="Lucas S."/>
            <person name="Copeland A."/>
            <person name="Lapidus A."/>
            <person name="Cheng J.-F."/>
            <person name="Goodwin L."/>
            <person name="Pitluck S."/>
            <person name="Chertkov O."/>
            <person name="Detter J.C."/>
            <person name="Han C."/>
            <person name="Tapia R."/>
            <person name="Land M."/>
            <person name="Hauser L."/>
            <person name="Kyrpides N."/>
            <person name="Ivanova N."/>
            <person name="Mikhailova N."/>
            <person name="Pagani I."/>
            <person name="Cadillo-Quiroz H."/>
            <person name="Imachi H."/>
            <person name="Zinder S."/>
            <person name="Liu W."/>
            <person name="Woyke T."/>
        </authorList>
    </citation>
    <scope>NUCLEOTIDE SEQUENCE [LARGE SCALE GENOMIC DNA]</scope>
    <source>
        <strain evidence="3">AL-21</strain>
    </source>
</reference>
<dbReference type="KEGG" id="mel:Metbo_2174"/>
<dbReference type="Proteomes" id="UP000007490">
    <property type="component" value="Chromosome"/>
</dbReference>
<proteinExistence type="predicted"/>
<sequence>MANPSAILFSHIIPPIMAVISVILICAGVMDKKNVYTIIGIILFFAAGIIPFLVLPFLLN</sequence>
<evidence type="ECO:0000256" key="1">
    <source>
        <dbReference type="SAM" id="Phobius"/>
    </source>
</evidence>
<reference evidence="2 3" key="2">
    <citation type="journal article" date="2014" name="Int. J. Syst. Evol. Microbiol.">
        <title>Methanobacterium paludis sp. nov. and a novel strain of Methanobacterium lacus isolated from northern peatlands.</title>
        <authorList>
            <person name="Cadillo-Quiroz H."/>
            <person name="Brauer S.L."/>
            <person name="Goodson N."/>
            <person name="Yavitt J.B."/>
            <person name="Zinder S.H."/>
        </authorList>
    </citation>
    <scope>NUCLEOTIDE SEQUENCE [LARGE SCALE GENOMIC DNA]</scope>
    <source>
        <strain evidence="2 3">AL-21</strain>
    </source>
</reference>
<dbReference type="RefSeq" id="WP_013645740.1">
    <property type="nucleotide sequence ID" value="NC_015216.1"/>
</dbReference>
<keyword evidence="3" id="KW-1185">Reference proteome</keyword>
<accession>F0TCC2</accession>
<keyword evidence="1" id="KW-1133">Transmembrane helix</keyword>
<protein>
    <submittedName>
        <fullName evidence="2">Uncharacterized protein</fullName>
    </submittedName>
</protein>
<keyword evidence="1" id="KW-0812">Transmembrane</keyword>
<dbReference type="OrthoDB" id="71516at2157"/>
<keyword evidence="1" id="KW-0472">Membrane</keyword>
<organism evidence="2 3">
    <name type="scientific">Methanobacterium lacus (strain AL-21)</name>
    <dbReference type="NCBI Taxonomy" id="877455"/>
    <lineage>
        <taxon>Archaea</taxon>
        <taxon>Methanobacteriati</taxon>
        <taxon>Methanobacteriota</taxon>
        <taxon>Methanomada group</taxon>
        <taxon>Methanobacteria</taxon>
        <taxon>Methanobacteriales</taxon>
        <taxon>Methanobacteriaceae</taxon>
        <taxon>Methanobacterium</taxon>
    </lineage>
</organism>
<dbReference type="GeneID" id="10278637"/>
<feature type="transmembrane region" description="Helical" evidence="1">
    <location>
        <begin position="6"/>
        <end position="29"/>
    </location>
</feature>
<dbReference type="EMBL" id="CP002551">
    <property type="protein sequence ID" value="ADZ10389.1"/>
    <property type="molecule type" value="Genomic_DNA"/>
</dbReference>
<dbReference type="eggNOG" id="arCOG07909">
    <property type="taxonomic scope" value="Archaea"/>
</dbReference>
<evidence type="ECO:0000313" key="3">
    <source>
        <dbReference type="Proteomes" id="UP000007490"/>
    </source>
</evidence>
<evidence type="ECO:0000313" key="2">
    <source>
        <dbReference type="EMBL" id="ADZ10389.1"/>
    </source>
</evidence>
<name>F0TCC2_METLA</name>